<dbReference type="Pfam" id="PF13649">
    <property type="entry name" value="Methyltransf_25"/>
    <property type="match status" value="1"/>
</dbReference>
<feature type="domain" description="Methyltransferase" evidence="1">
    <location>
        <begin position="72"/>
        <end position="167"/>
    </location>
</feature>
<gene>
    <name evidence="2" type="ordered locus">Psed_1824</name>
</gene>
<evidence type="ECO:0000313" key="3">
    <source>
        <dbReference type="Proteomes" id="UP000007809"/>
    </source>
</evidence>
<dbReference type="eggNOG" id="COG2226">
    <property type="taxonomic scope" value="Bacteria"/>
</dbReference>
<dbReference type="Gene3D" id="3.40.50.150">
    <property type="entry name" value="Vaccinia Virus protein VP39"/>
    <property type="match status" value="1"/>
</dbReference>
<dbReference type="RefSeq" id="WP_013673989.1">
    <property type="nucleotide sequence ID" value="NC_015312.1"/>
</dbReference>
<dbReference type="KEGG" id="pdx:Psed_1824"/>
<dbReference type="Proteomes" id="UP000007809">
    <property type="component" value="Chromosome"/>
</dbReference>
<dbReference type="CDD" id="cd02440">
    <property type="entry name" value="AdoMet_MTases"/>
    <property type="match status" value="1"/>
</dbReference>
<dbReference type="PANTHER" id="PTHR44068">
    <property type="entry name" value="ZGC:194242"/>
    <property type="match status" value="1"/>
</dbReference>
<name>F4CPE3_PSEUX</name>
<dbReference type="AlphaFoldDB" id="F4CPE3"/>
<keyword evidence="2" id="KW-0489">Methyltransferase</keyword>
<dbReference type="EMBL" id="CP002593">
    <property type="protein sequence ID" value="AEA24058.1"/>
    <property type="molecule type" value="Genomic_DNA"/>
</dbReference>
<keyword evidence="3" id="KW-1185">Reference proteome</keyword>
<dbReference type="HOGENOM" id="CLU_062440_3_2_11"/>
<reference evidence="2 3" key="1">
    <citation type="journal article" date="2011" name="J. Bacteriol.">
        <title>Genome sequence of the 1,4-dioxane-degrading Pseudonocardia dioxanivorans strain CB1190.</title>
        <authorList>
            <person name="Sales C.M."/>
            <person name="Mahendra S."/>
            <person name="Grostern A."/>
            <person name="Parales R.E."/>
            <person name="Goodwin L.A."/>
            <person name="Woyke T."/>
            <person name="Nolan M."/>
            <person name="Lapidus A."/>
            <person name="Chertkov O."/>
            <person name="Ovchinnikova G."/>
            <person name="Sczyrba A."/>
            <person name="Alvarez-Cohen L."/>
        </authorList>
    </citation>
    <scope>NUCLEOTIDE SEQUENCE [LARGE SCALE GENOMIC DNA]</scope>
    <source>
        <strain evidence="3">ATCC 55486 / DSM 44775 / JCM 13855 / CB1190</strain>
    </source>
</reference>
<dbReference type="PANTHER" id="PTHR44068:SF11">
    <property type="entry name" value="GERANYL DIPHOSPHATE 2-C-METHYLTRANSFERASE"/>
    <property type="match status" value="1"/>
</dbReference>
<accession>F4CPE3</accession>
<organism evidence="2 3">
    <name type="scientific">Pseudonocardia dioxanivorans (strain ATCC 55486 / DSM 44775 / JCM 13855 / CB1190)</name>
    <dbReference type="NCBI Taxonomy" id="675635"/>
    <lineage>
        <taxon>Bacteria</taxon>
        <taxon>Bacillati</taxon>
        <taxon>Actinomycetota</taxon>
        <taxon>Actinomycetes</taxon>
        <taxon>Pseudonocardiales</taxon>
        <taxon>Pseudonocardiaceae</taxon>
        <taxon>Pseudonocardia</taxon>
    </lineage>
</organism>
<dbReference type="SUPFAM" id="SSF53335">
    <property type="entry name" value="S-adenosyl-L-methionine-dependent methyltransferases"/>
    <property type="match status" value="1"/>
</dbReference>
<sequence length="287" mass="30187">MTRTEANRPAANRSAAPRTEGLSLHAFTDLDDDAPEIGPFVSALEAFDRLPLLGELKKLAIQRTRTGPGATVLDVGCGFGLESLRLARAVTPGGSVTGVDASARFVAEAQRRAAAEGLTVTFVEGDAADLPFPDDAFDVTRAERVLVYLPDPDAALAEMVRVTRPGGRIAVITPDFDTNTIGVGDRATTRAILAHEADTAVVHPWLPRTLGPALRAAGAHDVEVASRMVVLSPDLAASYFATVGRSAAAAGAVSEEDAQVWVAEIAQRHREGTLFAAIGYYLFTATV</sequence>
<protein>
    <submittedName>
        <fullName evidence="2">Methyltransferase type 11</fullName>
    </submittedName>
</protein>
<dbReference type="InterPro" id="IPR050447">
    <property type="entry name" value="Erg6_SMT_methyltransf"/>
</dbReference>
<evidence type="ECO:0000259" key="1">
    <source>
        <dbReference type="Pfam" id="PF13649"/>
    </source>
</evidence>
<dbReference type="InterPro" id="IPR029063">
    <property type="entry name" value="SAM-dependent_MTases_sf"/>
</dbReference>
<evidence type="ECO:0000313" key="2">
    <source>
        <dbReference type="EMBL" id="AEA24058.1"/>
    </source>
</evidence>
<dbReference type="GO" id="GO:0032259">
    <property type="term" value="P:methylation"/>
    <property type="evidence" value="ECO:0007669"/>
    <property type="project" value="UniProtKB-KW"/>
</dbReference>
<keyword evidence="2" id="KW-0808">Transferase</keyword>
<proteinExistence type="predicted"/>
<dbReference type="OrthoDB" id="9777638at2"/>
<dbReference type="GO" id="GO:0008168">
    <property type="term" value="F:methyltransferase activity"/>
    <property type="evidence" value="ECO:0007669"/>
    <property type="project" value="UniProtKB-KW"/>
</dbReference>
<dbReference type="InterPro" id="IPR041698">
    <property type="entry name" value="Methyltransf_25"/>
</dbReference>